<evidence type="ECO:0000313" key="4">
    <source>
        <dbReference type="Proteomes" id="UP001562425"/>
    </source>
</evidence>
<proteinExistence type="predicted"/>
<organism evidence="3 4">
    <name type="scientific">Culex pipiens pipiens</name>
    <name type="common">Northern house mosquito</name>
    <dbReference type="NCBI Taxonomy" id="38569"/>
    <lineage>
        <taxon>Eukaryota</taxon>
        <taxon>Metazoa</taxon>
        <taxon>Ecdysozoa</taxon>
        <taxon>Arthropoda</taxon>
        <taxon>Hexapoda</taxon>
        <taxon>Insecta</taxon>
        <taxon>Pterygota</taxon>
        <taxon>Neoptera</taxon>
        <taxon>Endopterygota</taxon>
        <taxon>Diptera</taxon>
        <taxon>Nematocera</taxon>
        <taxon>Culicoidea</taxon>
        <taxon>Culicidae</taxon>
        <taxon>Culicinae</taxon>
        <taxon>Culicini</taxon>
        <taxon>Culex</taxon>
        <taxon>Culex</taxon>
    </lineage>
</organism>
<evidence type="ECO:0000256" key="1">
    <source>
        <dbReference type="SAM" id="SignalP"/>
    </source>
</evidence>
<evidence type="ECO:0000313" key="3">
    <source>
        <dbReference type="EMBL" id="KAL1378200.1"/>
    </source>
</evidence>
<dbReference type="Pfam" id="PF12248">
    <property type="entry name" value="Methyltransf_FA"/>
    <property type="match status" value="2"/>
</dbReference>
<evidence type="ECO:0000259" key="2">
    <source>
        <dbReference type="Pfam" id="PF12248"/>
    </source>
</evidence>
<dbReference type="Proteomes" id="UP001562425">
    <property type="component" value="Unassembled WGS sequence"/>
</dbReference>
<dbReference type="PANTHER" id="PTHR36695:SF12">
    <property type="entry name" value="AGAP008648-PA"/>
    <property type="match status" value="1"/>
</dbReference>
<comment type="caution">
    <text evidence="3">The sequence shown here is derived from an EMBL/GenBank/DDBJ whole genome shotgun (WGS) entry which is preliminary data.</text>
</comment>
<gene>
    <name evidence="3" type="ORF">pipiens_015755</name>
</gene>
<dbReference type="PANTHER" id="PTHR36695">
    <property type="entry name" value="AGAP008648-PA"/>
    <property type="match status" value="1"/>
</dbReference>
<feature type="signal peptide" evidence="1">
    <location>
        <begin position="1"/>
        <end position="17"/>
    </location>
</feature>
<accession>A0ABD1CP80</accession>
<sequence>MWSSVILLTVFALLTSAQNDFDAIQGCKQYTISRPSYNSPNPYYALDQFQDLQQVEVAGLKIRSIKIAVIGSNDGVIRLSPVEQPYQNTLMDEIVLSGWGNTRNAVRQYVRSSPSRYTRAVILANQLSGGILSPYKPFVFTLSIVNDHLVALSKNGESLPFLQYTDVGVTPKYIGFSNWNAPVSVFYDSILGCKQYTITGPSYKNPNPYFALDEFQNVLDVEVAGLKIRTIRPGVMGSNDGVIRLAPVVEPYQNTLMEEIVLSGWKNTRNAVRHGTSFIHYRGFRCIHYSGTGYNNYRGIHSICSA</sequence>
<dbReference type="InterPro" id="IPR022041">
    <property type="entry name" value="Methyltransf_FA"/>
</dbReference>
<name>A0ABD1CP80_CULPP</name>
<feature type="chain" id="PRO_5044763878" description="Farnesoic acid O-methyl transferase domain-containing protein" evidence="1">
    <location>
        <begin position="18"/>
        <end position="306"/>
    </location>
</feature>
<protein>
    <recommendedName>
        <fullName evidence="2">Farnesoic acid O-methyl transferase domain-containing protein</fullName>
    </recommendedName>
</protein>
<keyword evidence="4" id="KW-1185">Reference proteome</keyword>
<dbReference type="EMBL" id="JBEHCU010010456">
    <property type="protein sequence ID" value="KAL1378200.1"/>
    <property type="molecule type" value="Genomic_DNA"/>
</dbReference>
<reference evidence="3 4" key="1">
    <citation type="submission" date="2024-05" db="EMBL/GenBank/DDBJ databases">
        <title>Culex pipiens pipiens assembly and annotation.</title>
        <authorList>
            <person name="Alout H."/>
            <person name="Durand T."/>
        </authorList>
    </citation>
    <scope>NUCLEOTIDE SEQUENCE [LARGE SCALE GENOMIC DNA]</scope>
    <source>
        <strain evidence="3">HA-2024</strain>
        <tissue evidence="3">Whole body</tissue>
    </source>
</reference>
<keyword evidence="1" id="KW-0732">Signal</keyword>
<feature type="domain" description="Farnesoic acid O-methyl transferase" evidence="2">
    <location>
        <begin position="203"/>
        <end position="275"/>
    </location>
</feature>
<dbReference type="AlphaFoldDB" id="A0ABD1CP80"/>
<feature type="domain" description="Farnesoic acid O-methyl transferase" evidence="2">
    <location>
        <begin position="37"/>
        <end position="189"/>
    </location>
</feature>